<dbReference type="Gene3D" id="2.30.42.10">
    <property type="match status" value="1"/>
</dbReference>
<feature type="compositionally biased region" description="Basic residues" evidence="1">
    <location>
        <begin position="655"/>
        <end position="664"/>
    </location>
</feature>
<dbReference type="Proteomes" id="UP001530377">
    <property type="component" value="Unassembled WGS sequence"/>
</dbReference>
<feature type="region of interest" description="Disordered" evidence="1">
    <location>
        <begin position="357"/>
        <end position="441"/>
    </location>
</feature>
<dbReference type="SUPFAM" id="SSF57903">
    <property type="entry name" value="FYVE/PHD zinc finger"/>
    <property type="match status" value="1"/>
</dbReference>
<feature type="region of interest" description="Disordered" evidence="1">
    <location>
        <begin position="1279"/>
        <end position="1346"/>
    </location>
</feature>
<feature type="region of interest" description="Disordered" evidence="1">
    <location>
        <begin position="1132"/>
        <end position="1166"/>
    </location>
</feature>
<gene>
    <name evidence="3" type="ORF">ACHAXA_004187</name>
</gene>
<dbReference type="Gene3D" id="3.30.40.10">
    <property type="entry name" value="Zinc/RING finger domain, C3HC4 (zinc finger)"/>
    <property type="match status" value="1"/>
</dbReference>
<feature type="compositionally biased region" description="Low complexity" evidence="1">
    <location>
        <begin position="75"/>
        <end position="91"/>
    </location>
</feature>
<dbReference type="SMART" id="SM00228">
    <property type="entry name" value="PDZ"/>
    <property type="match status" value="1"/>
</dbReference>
<feature type="compositionally biased region" description="Basic residues" evidence="1">
    <location>
        <begin position="1"/>
        <end position="10"/>
    </location>
</feature>
<evidence type="ECO:0000313" key="3">
    <source>
        <dbReference type="EMBL" id="KAL3815542.1"/>
    </source>
</evidence>
<accession>A0ABD3RTA9</accession>
<proteinExistence type="predicted"/>
<keyword evidence="4" id="KW-1185">Reference proteome</keyword>
<sequence length="1414" mass="154915">MPRGIIRRRNGANNAPSNRGGIFSLSTPFRDAYSAAATSASLARSGGENDNMLLLASVAGNRVDLQSHDVPPPASSSAGADDGQGQAAKKGQGFGDGMENDDGDGDADSDVTVLGDDGIDDKRGMTIEEKECNDDISAVESDVPTHIATTATFANGEANGGRIIDDGKNAKDGCAVVIAKATGNGTKRGRGTVNDAMTTAATVAMTKKDDGDNNNYWTMGKRQLCLRTLKKYFMSTRNSSKYAAMQLRRQQATRDHGKGPGIVLPPKFAVPFCRRCNHPTSASRGAPSTTTSPAPSHIPPPLHHGLCPFHDDFYNSGSYEILNLIVDGNILSCEACIYQFDNGRLNKELCHIDGCERKKTRTGNKQKSGSGGGGIFKMNNDEDLNEKNKKKERRRCDGDENGEKFSSVGMGTDNHPTMSSPAVAWTGSGTKTNGKKNRQESGADIVNAGKAKKNASDAVDAANDRAAAANIMDLPGSSFEVGTIVFVQDRTWPGRNDPGGVARIVKVHRPKEENDDDYDGDDQATYDVKYILEARREKSIQERFLSLHSTLNAYVSPSKNDQDSGVIRLENSNVRIQSSAAANEDDTNTIEVVEGSSGSPDHVDTNGHLLSEYERFRLRNIQRNKSRLAQLGLLVFPGKISDGGQSSSSSSATKREKRKMRHEPRRVEIERRTQPKRQTATDRPKGDVMPKVSISASAVDASDEKNHGSKISLANVGGSVESDLDQRETQPKRTMEVEYDRVKQSKQAQTFHGVCDEVVANLPTVTIVASKAGCRKCVLELKTEKIDSRVDHDVCCPRAGKRAPLSNDECQINLTQLIPHGHIEQTQCKHNQPTPSPVPPRRKNDSTQQQRPPAHLTPLPSWINDFILESNRHNETIPAPRGSKWFPCPNPWGKIGHEDGDFIVISPFQSETAHDLLSIFHQEQGPNGSGIPKRFVPNPLQEGSPYLSTHRSPVRGGYSALRLLRDRTSLRPWGFTVRLHEFGGACLVKSIEPLSPAEAAEDISGWTDKSSSSGLKLHDMIICINGKSIGNLTMTELLVEFDICGPEMILVVSRFDIPEIDDNRELPTLEELAMDWNDIGAGATLGRNTVSFEDDYISRDLCEFDDQPCALGNEMEEFKVDGAESERCIDLDDRNDSAKTGPQLTTDDKSNVPGRLPASAHHDSHSKALKVGRMVSLSKAAKSGCKKCNLELNCGIKSARSHCPSCPRKGKQRSTKKDNIHECTQTCKMGNKHVIDSLQEDKNRKLECDSNPTVHNIDTGGNLNPNEIIRKRVHPYKHVSRYQKQLDDQSDDDGDILPNCHLSPRDSNYSTETEAPGEKRKNNLPSDDWFDNDSSSSSIADDECESHDDENPWLGCVCGKTHPHPTKVYWIQCESCDAWYNVAEECVGFDEHTAEKMDKWCCWACDPPVAGLGL</sequence>
<organism evidence="3 4">
    <name type="scientific">Cyclostephanos tholiformis</name>
    <dbReference type="NCBI Taxonomy" id="382380"/>
    <lineage>
        <taxon>Eukaryota</taxon>
        <taxon>Sar</taxon>
        <taxon>Stramenopiles</taxon>
        <taxon>Ochrophyta</taxon>
        <taxon>Bacillariophyta</taxon>
        <taxon>Coscinodiscophyceae</taxon>
        <taxon>Thalassiosirophycidae</taxon>
        <taxon>Stephanodiscales</taxon>
        <taxon>Stephanodiscaceae</taxon>
        <taxon>Cyclostephanos</taxon>
    </lineage>
</organism>
<feature type="domain" description="PDZ" evidence="2">
    <location>
        <begin position="960"/>
        <end position="1056"/>
    </location>
</feature>
<dbReference type="InterPro" id="IPR036034">
    <property type="entry name" value="PDZ_sf"/>
</dbReference>
<dbReference type="InterPro" id="IPR001478">
    <property type="entry name" value="PDZ"/>
</dbReference>
<dbReference type="PROSITE" id="PS50106">
    <property type="entry name" value="PDZ"/>
    <property type="match status" value="1"/>
</dbReference>
<feature type="compositionally biased region" description="Polar residues" evidence="1">
    <location>
        <begin position="1250"/>
        <end position="1265"/>
    </location>
</feature>
<dbReference type="SUPFAM" id="SSF50156">
    <property type="entry name" value="PDZ domain-like"/>
    <property type="match status" value="1"/>
</dbReference>
<name>A0ABD3RTA9_9STRA</name>
<feature type="region of interest" description="Disordered" evidence="1">
    <location>
        <begin position="639"/>
        <end position="691"/>
    </location>
</feature>
<evidence type="ECO:0000259" key="2">
    <source>
        <dbReference type="PROSITE" id="PS50106"/>
    </source>
</evidence>
<dbReference type="EMBL" id="JALLPB020000194">
    <property type="protein sequence ID" value="KAL3815542.1"/>
    <property type="molecule type" value="Genomic_DNA"/>
</dbReference>
<evidence type="ECO:0000313" key="4">
    <source>
        <dbReference type="Proteomes" id="UP001530377"/>
    </source>
</evidence>
<dbReference type="CDD" id="cd00136">
    <property type="entry name" value="PDZ_canonical"/>
    <property type="match status" value="1"/>
</dbReference>
<feature type="compositionally biased region" description="Acidic residues" evidence="1">
    <location>
        <begin position="98"/>
        <end position="109"/>
    </location>
</feature>
<feature type="compositionally biased region" description="Basic and acidic residues" evidence="1">
    <location>
        <begin position="385"/>
        <end position="403"/>
    </location>
</feature>
<feature type="compositionally biased region" description="Basic and acidic residues" evidence="1">
    <location>
        <begin position="665"/>
        <end position="688"/>
    </location>
</feature>
<dbReference type="InterPro" id="IPR013083">
    <property type="entry name" value="Znf_RING/FYVE/PHD"/>
</dbReference>
<feature type="region of interest" description="Disordered" evidence="1">
    <location>
        <begin position="64"/>
        <end position="126"/>
    </location>
</feature>
<reference evidence="3 4" key="1">
    <citation type="submission" date="2024-10" db="EMBL/GenBank/DDBJ databases">
        <title>Updated reference genomes for cyclostephanoid diatoms.</title>
        <authorList>
            <person name="Roberts W.R."/>
            <person name="Alverson A.J."/>
        </authorList>
    </citation>
    <scope>NUCLEOTIDE SEQUENCE [LARGE SCALE GENOMIC DNA]</scope>
    <source>
        <strain evidence="3 4">AJA228-03</strain>
    </source>
</reference>
<dbReference type="InterPro" id="IPR011011">
    <property type="entry name" value="Znf_FYVE_PHD"/>
</dbReference>
<feature type="region of interest" description="Disordered" evidence="1">
    <location>
        <begin position="826"/>
        <end position="860"/>
    </location>
</feature>
<comment type="caution">
    <text evidence="3">The sequence shown here is derived from an EMBL/GenBank/DDBJ whole genome shotgun (WGS) entry which is preliminary data.</text>
</comment>
<evidence type="ECO:0000256" key="1">
    <source>
        <dbReference type="SAM" id="MobiDB-lite"/>
    </source>
</evidence>
<feature type="region of interest" description="Disordered" evidence="1">
    <location>
        <begin position="1247"/>
        <end position="1266"/>
    </location>
</feature>
<feature type="region of interest" description="Disordered" evidence="1">
    <location>
        <begin position="1"/>
        <end position="25"/>
    </location>
</feature>
<protein>
    <recommendedName>
        <fullName evidence="2">PDZ domain-containing protein</fullName>
    </recommendedName>
</protein>